<name>Q6ZNT9_HUMAN</name>
<accession>Q6ZNT9</accession>
<dbReference type="AlphaFoldDB" id="Q6ZNT9"/>
<protein>
    <submittedName>
        <fullName evidence="1">cDNA FLJ27192 fis, clone SYN02553</fullName>
    </submittedName>
</protein>
<organism evidence="1">
    <name type="scientific">Homo sapiens</name>
    <name type="common">Human</name>
    <dbReference type="NCBI Taxonomy" id="9606"/>
    <lineage>
        <taxon>Eukaryota</taxon>
        <taxon>Metazoa</taxon>
        <taxon>Chordata</taxon>
        <taxon>Craniata</taxon>
        <taxon>Vertebrata</taxon>
        <taxon>Euteleostomi</taxon>
        <taxon>Mammalia</taxon>
        <taxon>Eutheria</taxon>
        <taxon>Euarchontoglires</taxon>
        <taxon>Primates</taxon>
        <taxon>Haplorrhini</taxon>
        <taxon>Catarrhini</taxon>
        <taxon>Hominidae</taxon>
        <taxon>Homo</taxon>
    </lineage>
</organism>
<evidence type="ECO:0000313" key="1">
    <source>
        <dbReference type="EMBL" id="BAC85406.1"/>
    </source>
</evidence>
<proteinExistence type="evidence at transcript level"/>
<dbReference type="EMBL" id="AK130702">
    <property type="protein sequence ID" value="BAC85406.1"/>
    <property type="molecule type" value="mRNA"/>
</dbReference>
<sequence>MGELWPDARFLLQGFSVYRLAWCWLWAHVEQGIERRFFRPIPGEVTVPCPLSVAFSVVRAWRLWLLGSDAPELCGLLATGTGATYLTLPNDSCYSRPSCRIGWRSPERDPVCAAPSIVSGRGRPPNTHWL</sequence>
<reference evidence="1" key="1">
    <citation type="submission" date="2003-07" db="EMBL/GenBank/DDBJ databases">
        <title>NEDO human cDNA sequencing project.</title>
        <authorList>
            <person name="Oshima A."/>
            <person name="Takahashi-Fujii A."/>
            <person name="Tanase T."/>
            <person name="Imose N."/>
            <person name="Takeuchi K."/>
            <person name="Arita M."/>
            <person name="Musashino K."/>
            <person name="Yuuki H."/>
            <person name="Hara H."/>
            <person name="Suzuki Y."/>
            <person name="Hata H."/>
            <person name="Nakagawa K."/>
            <person name="Mizuno S."/>
            <person name="Morinaga M."/>
            <person name="Kawamura M."/>
            <person name="Sugiyama T."/>
            <person name="Irie R."/>
            <person name="Otsuki T."/>
            <person name="Sato H."/>
            <person name="Nishikawa T."/>
            <person name="Sugiyama A."/>
            <person name="Kawakami B."/>
            <person name="Nagai K."/>
            <person name="Isogai T."/>
            <person name="Sugano S."/>
        </authorList>
    </citation>
    <scope>NUCLEOTIDE SEQUENCE</scope>
    <source>
        <tissue evidence="1">Synovial membrane</tissue>
    </source>
</reference>